<dbReference type="EMBL" id="CM044704">
    <property type="protein sequence ID" value="KAI5667413.1"/>
    <property type="molecule type" value="Genomic_DNA"/>
</dbReference>
<sequence length="136" mass="15708">MCPSYIFVTPSTQIRYIPTVILQLPHELVIPKQVMKGITKIPCLHIRSKTGLEGSKLLIHTKPSNQPNQQLELYALDEQKAGGWDHSIQRYEHDTKECLSYMCKSQSGESLLRVEHKTKKMKENHSGTRKYHHDLD</sequence>
<gene>
    <name evidence="1" type="ORF">M9H77_17266</name>
</gene>
<name>A0ACC0B439_CATRO</name>
<evidence type="ECO:0000313" key="1">
    <source>
        <dbReference type="EMBL" id="KAI5667413.1"/>
    </source>
</evidence>
<comment type="caution">
    <text evidence="1">The sequence shown here is derived from an EMBL/GenBank/DDBJ whole genome shotgun (WGS) entry which is preliminary data.</text>
</comment>
<dbReference type="Proteomes" id="UP001060085">
    <property type="component" value="Linkage Group LG04"/>
</dbReference>
<reference evidence="2" key="1">
    <citation type="journal article" date="2023" name="Nat. Plants">
        <title>Single-cell RNA sequencing provides a high-resolution roadmap for understanding the multicellular compartmentation of specialized metabolism.</title>
        <authorList>
            <person name="Sun S."/>
            <person name="Shen X."/>
            <person name="Li Y."/>
            <person name="Li Y."/>
            <person name="Wang S."/>
            <person name="Li R."/>
            <person name="Zhang H."/>
            <person name="Shen G."/>
            <person name="Guo B."/>
            <person name="Wei J."/>
            <person name="Xu J."/>
            <person name="St-Pierre B."/>
            <person name="Chen S."/>
            <person name="Sun C."/>
        </authorList>
    </citation>
    <scope>NUCLEOTIDE SEQUENCE [LARGE SCALE GENOMIC DNA]</scope>
</reference>
<organism evidence="1 2">
    <name type="scientific">Catharanthus roseus</name>
    <name type="common">Madagascar periwinkle</name>
    <name type="synonym">Vinca rosea</name>
    <dbReference type="NCBI Taxonomy" id="4058"/>
    <lineage>
        <taxon>Eukaryota</taxon>
        <taxon>Viridiplantae</taxon>
        <taxon>Streptophyta</taxon>
        <taxon>Embryophyta</taxon>
        <taxon>Tracheophyta</taxon>
        <taxon>Spermatophyta</taxon>
        <taxon>Magnoliopsida</taxon>
        <taxon>eudicotyledons</taxon>
        <taxon>Gunneridae</taxon>
        <taxon>Pentapetalae</taxon>
        <taxon>asterids</taxon>
        <taxon>lamiids</taxon>
        <taxon>Gentianales</taxon>
        <taxon>Apocynaceae</taxon>
        <taxon>Rauvolfioideae</taxon>
        <taxon>Vinceae</taxon>
        <taxon>Catharanthinae</taxon>
        <taxon>Catharanthus</taxon>
    </lineage>
</organism>
<keyword evidence="2" id="KW-1185">Reference proteome</keyword>
<evidence type="ECO:0000313" key="2">
    <source>
        <dbReference type="Proteomes" id="UP001060085"/>
    </source>
</evidence>
<proteinExistence type="predicted"/>
<accession>A0ACC0B439</accession>
<protein>
    <submittedName>
        <fullName evidence="1">Uncharacterized protein</fullName>
    </submittedName>
</protein>